<protein>
    <recommendedName>
        <fullName evidence="1">DUF6443 domain-containing protein</fullName>
    </recommendedName>
</protein>
<proteinExistence type="predicted"/>
<evidence type="ECO:0000259" key="1">
    <source>
        <dbReference type="Pfam" id="PF20041"/>
    </source>
</evidence>
<name>A0A5C7WJ52_METME</name>
<organism evidence="2 3">
    <name type="scientific">Methylophilus methylotrophus</name>
    <name type="common">Bacterium W3A1</name>
    <dbReference type="NCBI Taxonomy" id="17"/>
    <lineage>
        <taxon>Bacteria</taxon>
        <taxon>Pseudomonadati</taxon>
        <taxon>Pseudomonadota</taxon>
        <taxon>Betaproteobacteria</taxon>
        <taxon>Nitrosomonadales</taxon>
        <taxon>Methylophilaceae</taxon>
        <taxon>Methylophilus</taxon>
    </lineage>
</organism>
<feature type="non-terminal residue" evidence="2">
    <location>
        <position position="710"/>
    </location>
</feature>
<dbReference type="AlphaFoldDB" id="A0A5C7WJ52"/>
<dbReference type="Proteomes" id="UP000321374">
    <property type="component" value="Unassembled WGS sequence"/>
</dbReference>
<evidence type="ECO:0000313" key="3">
    <source>
        <dbReference type="Proteomes" id="UP000321374"/>
    </source>
</evidence>
<evidence type="ECO:0000313" key="2">
    <source>
        <dbReference type="EMBL" id="TXI36658.1"/>
    </source>
</evidence>
<dbReference type="EMBL" id="SSGG01000081">
    <property type="protein sequence ID" value="TXI36658.1"/>
    <property type="molecule type" value="Genomic_DNA"/>
</dbReference>
<reference evidence="2 3" key="1">
    <citation type="submission" date="2018-09" db="EMBL/GenBank/DDBJ databases">
        <title>Metagenome Assembled Genomes from an Advanced Water Purification Facility.</title>
        <authorList>
            <person name="Stamps B.W."/>
            <person name="Spear J.R."/>
        </authorList>
    </citation>
    <scope>NUCLEOTIDE SEQUENCE [LARGE SCALE GENOMIC DNA]</scope>
    <source>
        <strain evidence="2">Bin_42_2</strain>
    </source>
</reference>
<dbReference type="Gene3D" id="2.180.10.10">
    <property type="entry name" value="RHS repeat-associated core"/>
    <property type="match status" value="1"/>
</dbReference>
<dbReference type="InterPro" id="IPR045619">
    <property type="entry name" value="DUF6443"/>
</dbReference>
<gene>
    <name evidence="2" type="ORF">E6Q51_05105</name>
</gene>
<sequence>MNLNRSLVNIYALVILLLSPVLIRAQYSPDIKINYVRTWEATAPDTSRTAIVTRPLKDVKMATAYVDGLGRPLQSVAKQGSFPTGGNAVDLVSPVEYDAFGREVKKYLPFAANNTNGNTSLSDGGFKLNPFQQQPVFGAAQYSGESYYYSQTDYEASPLNRVNKVMAPGNSWTGSNRGVSNKYWINTATDAVKIWTVTNVSNDWGTYSVTGSYAAGELYKNVVVDEHGKQVVEFKDKEGKVILKKVQLTATADDGSGAGYTGWLSTYYVYDDLGNLRLVIQPKAVEALAAASWSLSATQLSELCFRYEYDPRNRMIRKKVPGAGEVWMVYDTRDRLVMTQDANLRGKKQWLYTQYDGLNRPVATGLLTDNDHYNDLPYHLSQAYSSSAYPNLASYTSEELSRTFYDNYNWRSSYGNPLSATRSTTYDSYLSTASNSTWPYPQALTQNNTLTGLVTGSRIKILGTSTWLYSIPFYDDKGRVIQVQSTNSTGGTDIATTQYSWAGQPLLMIQQLQKSGTNSQTTVVLTQLSYDDLGRLVQVNKKLSNSLVNSGAMPGSWTTVLQNEYDALGQLKKKTLGAGLEDITHEYNIRGWLTGINKGYIAGSGAHYFGMELAYDNTTSAAGTTSYSTAQYNGNITGTVWKTAGAGIGRQYDFTYDAANRLMGAAFKQNTSGSTWNNSSVNFTVDNLGYDANGNILGMRQYGWQPGSSN</sequence>
<accession>A0A5C7WJ52</accession>
<feature type="domain" description="DUF6443" evidence="1">
    <location>
        <begin position="37"/>
        <end position="184"/>
    </location>
</feature>
<comment type="caution">
    <text evidence="2">The sequence shown here is derived from an EMBL/GenBank/DDBJ whole genome shotgun (WGS) entry which is preliminary data.</text>
</comment>
<dbReference type="Pfam" id="PF20041">
    <property type="entry name" value="DUF6443"/>
    <property type="match status" value="1"/>
</dbReference>